<name>A0AAI9MXI3_PROST</name>
<dbReference type="InterPro" id="IPR016160">
    <property type="entry name" value="Ald_DH_CS_CYS"/>
</dbReference>
<proteinExistence type="inferred from homology"/>
<dbReference type="InterPro" id="IPR016161">
    <property type="entry name" value="Ald_DH/histidinol_DH"/>
</dbReference>
<dbReference type="FunFam" id="3.40.605.10:FF:000005">
    <property type="entry name" value="Succinate-semialdehyde dehydrogenase I"/>
    <property type="match status" value="1"/>
</dbReference>
<dbReference type="PROSITE" id="PS00687">
    <property type="entry name" value="ALDEHYDE_DEHYDR_GLU"/>
    <property type="match status" value="1"/>
</dbReference>
<evidence type="ECO:0000313" key="6">
    <source>
        <dbReference type="EMBL" id="EMP9434218.1"/>
    </source>
</evidence>
<keyword evidence="2 4" id="KW-0560">Oxidoreductase</keyword>
<dbReference type="FunFam" id="3.40.605.10:FF:000026">
    <property type="entry name" value="Aldehyde dehydrogenase, putative"/>
    <property type="match status" value="1"/>
</dbReference>
<evidence type="ECO:0000256" key="3">
    <source>
        <dbReference type="PROSITE-ProRule" id="PRU10007"/>
    </source>
</evidence>
<dbReference type="CDD" id="cd07103">
    <property type="entry name" value="ALDH_F5_SSADH_GabD"/>
    <property type="match status" value="1"/>
</dbReference>
<dbReference type="GO" id="GO:0005829">
    <property type="term" value="C:cytosol"/>
    <property type="evidence" value="ECO:0007669"/>
    <property type="project" value="TreeGrafter"/>
</dbReference>
<evidence type="ECO:0000259" key="5">
    <source>
        <dbReference type="Pfam" id="PF00171"/>
    </source>
</evidence>
<dbReference type="PANTHER" id="PTHR43353">
    <property type="entry name" value="SUCCINATE-SEMIALDEHYDE DEHYDROGENASE, MITOCHONDRIAL"/>
    <property type="match status" value="1"/>
</dbReference>
<dbReference type="PROSITE" id="PS00070">
    <property type="entry name" value="ALDEHYDE_DEHYDR_CYS"/>
    <property type="match status" value="1"/>
</dbReference>
<comment type="caution">
    <text evidence="6">The sequence shown here is derived from an EMBL/GenBank/DDBJ whole genome shotgun (WGS) entry which is preliminary data.</text>
</comment>
<evidence type="ECO:0000256" key="2">
    <source>
        <dbReference type="ARBA" id="ARBA00023002"/>
    </source>
</evidence>
<dbReference type="GO" id="GO:0009450">
    <property type="term" value="P:gamma-aminobutyric acid catabolic process"/>
    <property type="evidence" value="ECO:0007669"/>
    <property type="project" value="TreeGrafter"/>
</dbReference>
<gene>
    <name evidence="6" type="ORF">JRA39_003316</name>
</gene>
<dbReference type="InterPro" id="IPR015590">
    <property type="entry name" value="Aldehyde_DH_dom"/>
</dbReference>
<dbReference type="FunFam" id="3.40.309.10:FF:000004">
    <property type="entry name" value="Succinate-semialdehyde dehydrogenase I"/>
    <property type="match status" value="1"/>
</dbReference>
<protein>
    <submittedName>
        <fullName evidence="6">NAD-dependent succinate-semialdehyde dehydrogenase</fullName>
    </submittedName>
</protein>
<comment type="similarity">
    <text evidence="1 4">Belongs to the aldehyde dehydrogenase family.</text>
</comment>
<evidence type="ECO:0000256" key="4">
    <source>
        <dbReference type="RuleBase" id="RU003345"/>
    </source>
</evidence>
<dbReference type="Gene3D" id="3.40.309.10">
    <property type="entry name" value="Aldehyde Dehydrogenase, Chain A, domain 2"/>
    <property type="match status" value="1"/>
</dbReference>
<evidence type="ECO:0000256" key="1">
    <source>
        <dbReference type="ARBA" id="ARBA00009986"/>
    </source>
</evidence>
<dbReference type="Gene3D" id="3.40.605.10">
    <property type="entry name" value="Aldehyde Dehydrogenase, Chain A, domain 1"/>
    <property type="match status" value="1"/>
</dbReference>
<dbReference type="EMBL" id="AAZDVE040000031">
    <property type="protein sequence ID" value="EMP9434218.1"/>
    <property type="molecule type" value="Genomic_DNA"/>
</dbReference>
<organism evidence="6">
    <name type="scientific">Providencia stuartii</name>
    <dbReference type="NCBI Taxonomy" id="588"/>
    <lineage>
        <taxon>Bacteria</taxon>
        <taxon>Pseudomonadati</taxon>
        <taxon>Pseudomonadota</taxon>
        <taxon>Gammaproteobacteria</taxon>
        <taxon>Enterobacterales</taxon>
        <taxon>Morganellaceae</taxon>
        <taxon>Providencia</taxon>
    </lineage>
</organism>
<feature type="active site" evidence="3">
    <location>
        <position position="252"/>
    </location>
</feature>
<feature type="domain" description="Aldehyde dehydrogenase" evidence="5">
    <location>
        <begin position="16"/>
        <end position="474"/>
    </location>
</feature>
<accession>A0AAI9MXI3</accession>
<sequence length="479" mass="52198">MKNVLLREKGWVNGEWIDSINGATTPIYNPATKMLLGEVASLGAQETQIAIDGAQLALVDWKKVPARRRANILHLWYQLIIKYQNELADILTQEQGKVLSEARGEIIYAANYVRWFAEEVLRINGEVLPGESTSQKVIVSKHPIGVIAAITPWNFPAAMITRKVAPALAAGCTCIVKPSPETPFTALALAELAAQAGLPAGCLNIVPGDAIDIGSTLMQSEVVRKLSFTGSTPVGKLLMAQAAQNVKRLSLELGGNAPFIVFSDADITKAVDAAMYGKFRNSGQTCVCINRFLVHESVHDKFTNLLKNKMQALKVGNGIITSSDMGPLINQQAVEKIKEHILDAIEKGGELLCGGDYFQQETLFFQPTLITNGHSDMLAFSEETFGPLAVIYPFSTEEEAINLANKTEYGLAAYCFTQSLATAWKMQEELEYGMVGINSTHISNEIVPFGGIKQSGFGREGSHHGINEYLEIKYTLFGD</sequence>
<dbReference type="GO" id="GO:0004777">
    <property type="term" value="F:succinate-semialdehyde dehydrogenase (NAD+) activity"/>
    <property type="evidence" value="ECO:0007669"/>
    <property type="project" value="TreeGrafter"/>
</dbReference>
<dbReference type="Pfam" id="PF00171">
    <property type="entry name" value="Aldedh"/>
    <property type="match status" value="1"/>
</dbReference>
<dbReference type="SUPFAM" id="SSF53720">
    <property type="entry name" value="ALDH-like"/>
    <property type="match status" value="1"/>
</dbReference>
<dbReference type="InterPro" id="IPR050740">
    <property type="entry name" value="Aldehyde_DH_Superfamily"/>
</dbReference>
<dbReference type="AlphaFoldDB" id="A0AAI9MXI3"/>
<dbReference type="InterPro" id="IPR029510">
    <property type="entry name" value="Ald_DH_CS_GLU"/>
</dbReference>
<reference evidence="6" key="1">
    <citation type="submission" date="2024-02" db="EMBL/GenBank/DDBJ databases">
        <authorList>
            <consortium name="Clinical and Environmental Microbiology Branch: Whole genome sequencing antimicrobial resistance pathogens in the healthcare setting"/>
        </authorList>
    </citation>
    <scope>NUCLEOTIDE SEQUENCE</scope>
    <source>
        <strain evidence="6">2020GO-00142</strain>
    </source>
</reference>
<dbReference type="InterPro" id="IPR016162">
    <property type="entry name" value="Ald_DH_N"/>
</dbReference>
<dbReference type="PANTHER" id="PTHR43353:SF5">
    <property type="entry name" value="SUCCINATE-SEMIALDEHYDE DEHYDROGENASE, MITOCHONDRIAL"/>
    <property type="match status" value="1"/>
</dbReference>
<dbReference type="InterPro" id="IPR016163">
    <property type="entry name" value="Ald_DH_C"/>
</dbReference>